<feature type="domain" description="C3H1-type" evidence="4">
    <location>
        <begin position="1078"/>
        <end position="1105"/>
    </location>
</feature>
<feature type="region of interest" description="Disordered" evidence="3">
    <location>
        <begin position="586"/>
        <end position="623"/>
    </location>
</feature>
<dbReference type="PROSITE" id="PS51319">
    <property type="entry name" value="TFIIS_N"/>
    <property type="match status" value="1"/>
</dbReference>
<evidence type="ECO:0000256" key="1">
    <source>
        <dbReference type="PROSITE-ProRule" id="PRU00649"/>
    </source>
</evidence>
<protein>
    <submittedName>
        <fullName evidence="6">Serine/threonine-protein phosphatase 1 regulatory subunit 10</fullName>
    </submittedName>
</protein>
<keyword evidence="1" id="KW-0539">Nucleus</keyword>
<feature type="compositionally biased region" description="Basic and acidic residues" evidence="3">
    <location>
        <begin position="461"/>
        <end position="481"/>
    </location>
</feature>
<evidence type="ECO:0000313" key="6">
    <source>
        <dbReference type="EMBL" id="JAQ18433.1"/>
    </source>
</evidence>
<feature type="compositionally biased region" description="Pro residues" evidence="3">
    <location>
        <begin position="499"/>
        <end position="511"/>
    </location>
</feature>
<organism evidence="6">
    <name type="scientific">Lygus hesperus</name>
    <name type="common">Western plant bug</name>
    <dbReference type="NCBI Taxonomy" id="30085"/>
    <lineage>
        <taxon>Eukaryota</taxon>
        <taxon>Metazoa</taxon>
        <taxon>Ecdysozoa</taxon>
        <taxon>Arthropoda</taxon>
        <taxon>Hexapoda</taxon>
        <taxon>Insecta</taxon>
        <taxon>Pterygota</taxon>
        <taxon>Neoptera</taxon>
        <taxon>Paraneoptera</taxon>
        <taxon>Hemiptera</taxon>
        <taxon>Heteroptera</taxon>
        <taxon>Panheteroptera</taxon>
        <taxon>Cimicomorpha</taxon>
        <taxon>Miridae</taxon>
        <taxon>Mirini</taxon>
        <taxon>Lygus</taxon>
    </lineage>
</organism>
<dbReference type="PANTHER" id="PTHR46557:SF1">
    <property type="entry name" value="SERINE_THREONINE-PROTEIN PHOSPHATASE 1 REGULATORY SUBUNIT 10"/>
    <property type="match status" value="1"/>
</dbReference>
<evidence type="ECO:0000259" key="5">
    <source>
        <dbReference type="PROSITE" id="PS51319"/>
    </source>
</evidence>
<keyword evidence="2" id="KW-0479">Metal-binding</keyword>
<evidence type="ECO:0000256" key="2">
    <source>
        <dbReference type="PROSITE-ProRule" id="PRU00723"/>
    </source>
</evidence>
<dbReference type="SUPFAM" id="SSF47676">
    <property type="entry name" value="Conserved domain common to transcription factors TFIIS, elongin A, CRSP70"/>
    <property type="match status" value="1"/>
</dbReference>
<feature type="region of interest" description="Disordered" evidence="3">
    <location>
        <begin position="226"/>
        <end position="568"/>
    </location>
</feature>
<dbReference type="PROSITE" id="PS50103">
    <property type="entry name" value="ZF_C3H1"/>
    <property type="match status" value="1"/>
</dbReference>
<dbReference type="GO" id="GO:0008270">
    <property type="term" value="F:zinc ion binding"/>
    <property type="evidence" value="ECO:0007669"/>
    <property type="project" value="UniProtKB-KW"/>
</dbReference>
<feature type="zinc finger region" description="C3H1-type" evidence="2">
    <location>
        <begin position="1078"/>
        <end position="1105"/>
    </location>
</feature>
<keyword evidence="2" id="KW-0863">Zinc-finger</keyword>
<proteinExistence type="predicted"/>
<dbReference type="InterPro" id="IPR017923">
    <property type="entry name" value="TFIIS_N"/>
</dbReference>
<feature type="compositionally biased region" description="Basic and acidic residues" evidence="3">
    <location>
        <begin position="321"/>
        <end position="368"/>
    </location>
</feature>
<dbReference type="Gene3D" id="1.20.930.10">
    <property type="entry name" value="Conserved domain common to transcription factors TFIIS, elongin A, CRSP70"/>
    <property type="match status" value="1"/>
</dbReference>
<feature type="compositionally biased region" description="Basic residues" evidence="3">
    <location>
        <begin position="286"/>
        <end position="297"/>
    </location>
</feature>
<dbReference type="InterPro" id="IPR035441">
    <property type="entry name" value="TFIIS/LEDGF_dom_sf"/>
</dbReference>
<dbReference type="GO" id="GO:0005634">
    <property type="term" value="C:nucleus"/>
    <property type="evidence" value="ECO:0007669"/>
    <property type="project" value="UniProtKB-SubCell"/>
</dbReference>
<gene>
    <name evidence="6" type="primary">ppp1r10_0</name>
    <name evidence="6" type="ORF">g.52752</name>
</gene>
<keyword evidence="2" id="KW-0862">Zinc</keyword>
<feature type="compositionally biased region" description="Pro residues" evidence="3">
    <location>
        <begin position="1025"/>
        <end position="1039"/>
    </location>
</feature>
<dbReference type="GO" id="GO:0000785">
    <property type="term" value="C:chromatin"/>
    <property type="evidence" value="ECO:0007669"/>
    <property type="project" value="TreeGrafter"/>
</dbReference>
<evidence type="ECO:0000259" key="4">
    <source>
        <dbReference type="PROSITE" id="PS50103"/>
    </source>
</evidence>
<feature type="compositionally biased region" description="Basic and acidic residues" evidence="3">
    <location>
        <begin position="524"/>
        <end position="558"/>
    </location>
</feature>
<feature type="compositionally biased region" description="Basic and acidic residues" evidence="3">
    <location>
        <begin position="393"/>
        <end position="436"/>
    </location>
</feature>
<sequence length="1110" mass="122231">MPRIDPNQLLRCLSVLLSPSGGIKSKDEVQRIASLMSKFSKKLVSKCIYVLILRTTEPDLLDMFMSAGGWDLTFNWLSDGIQMRNWPLVVEMVELLLLCPVDIERLKGNNCPKLIKMLSKDQNATEQVRALACNVVDQWLAVVKGACTDTVPNAPVPSTSTAELRDHQASLTQTFESSPAVTPKVDPPREVVTPAVEPSSSQVYKITIRDGNDVLAEVTADKKYKDEVMESDTVDSSNSDGPSTDHVHTIDSDSDDDVPSRRKRPAPKDSDDDYEPPPPPPSSKKMEKKVHHKKSIKRPVSSDGKSKDKRRAVGGDTDGTSPEKKARVESKKREEMSRKKKEAEKEDSFKKLKEKAPKERTEQEERDNATLNKLITPSIAKVGKIPKKSKAPGADENKEDESKKGDVKKPPTVSKDPKKYNISIETRKGGGDDPRPKTVKTFNSRFRSTGLEELPPPPKKKAAERSKEDTHHGKESLSSEKKSKKFGGSSPLRKEEPAKPPPLPLPSPSPPHSKESPSHSATSSDKKKDKKEKEEPIISSPTDKEAKSKPEKAEKVEKPTNSPPAKKLSFDVADVLLETDVFAAALMASNSTREPVKKKKRRTSTSTEVKKESAPPASATKSADDVKPVFKFYQDTLITSEDKKDKMDDDFVADTDEVKSEVKSEMDEAPLTKEELEDEVAKAEEAIDEVLKQENKKNMEREKNRLPKGVLVYVKKKKGLKKNVVWKMDSELEAVRYFELDETERVNVTKNFTDMKQMERCNERMMIRKLASEDRMETQIPWRTPPPIDLPNDLVIPGKNSVEKDIQHARERTTLQAIYFNRNMIPDSPAEPDLEIHASTEPTIIPLEDQTGNAESVISYRDKPWPEPKGYESGHLPLQPRGHEMPSMPPSNMMPMMPQEMMPPMGDAMMGPGPPGFPPQGAPFNPGPFPMGPNPMMGPGPGPGPEWMPNGDGSGVPMMGGDMMMSGGMGPGMPPGPMGPGMMGPGMMGPPDMYPPMGGGPPEFMGGYMGGPPGPGMFPGPQFPGPGPVGPGPGGPPMNPDVRQQRPWFRQNGPQNNNGNGGSGGGTWRHPSKGGKWGKSMPTCKYIISKGFCRTKNCQFKHPSSNKGNR</sequence>
<dbReference type="EMBL" id="GDHC01000196">
    <property type="protein sequence ID" value="JAQ18433.1"/>
    <property type="molecule type" value="Transcribed_RNA"/>
</dbReference>
<evidence type="ECO:0000256" key="3">
    <source>
        <dbReference type="SAM" id="MobiDB-lite"/>
    </source>
</evidence>
<reference evidence="6" key="1">
    <citation type="journal article" date="2016" name="Gigascience">
        <title>De novo construction of an expanded transcriptome assembly for the western tarnished plant bug, Lygus hesperus.</title>
        <authorList>
            <person name="Tassone E.E."/>
            <person name="Geib S.M."/>
            <person name="Hall B."/>
            <person name="Fabrick J.A."/>
            <person name="Brent C.S."/>
            <person name="Hull J.J."/>
        </authorList>
    </citation>
    <scope>NUCLEOTIDE SEQUENCE</scope>
</reference>
<comment type="subcellular location">
    <subcellularLocation>
        <location evidence="1">Nucleus</location>
    </subcellularLocation>
</comment>
<accession>A0A146MFB8</accession>
<dbReference type="InterPro" id="IPR000571">
    <property type="entry name" value="Znf_CCCH"/>
</dbReference>
<dbReference type="AlphaFoldDB" id="A0A146MFB8"/>
<feature type="domain" description="TFIIS N-terminal" evidence="5">
    <location>
        <begin position="71"/>
        <end position="146"/>
    </location>
</feature>
<dbReference type="GO" id="GO:0008157">
    <property type="term" value="F:protein phosphatase 1 binding"/>
    <property type="evidence" value="ECO:0007669"/>
    <property type="project" value="TreeGrafter"/>
</dbReference>
<dbReference type="GO" id="GO:0072357">
    <property type="term" value="C:PTW/PP1 phosphatase complex"/>
    <property type="evidence" value="ECO:0007669"/>
    <property type="project" value="TreeGrafter"/>
</dbReference>
<dbReference type="PANTHER" id="PTHR46557">
    <property type="entry name" value="SERINE/THREONINE-PROTEIN PHOSPHATASE 1 REGULATORY SUBUNIT 10-RELATED"/>
    <property type="match status" value="1"/>
</dbReference>
<feature type="region of interest" description="Disordered" evidence="3">
    <location>
        <begin position="1025"/>
        <end position="1080"/>
    </location>
</feature>
<name>A0A146MFB8_LYGHE</name>
<feature type="region of interest" description="Disordered" evidence="3">
    <location>
        <begin position="656"/>
        <end position="675"/>
    </location>
</feature>
<feature type="region of interest" description="Disordered" evidence="3">
    <location>
        <begin position="173"/>
        <end position="200"/>
    </location>
</feature>
<feature type="region of interest" description="Disordered" evidence="3">
    <location>
        <begin position="864"/>
        <end position="890"/>
    </location>
</feature>